<sequence>MLVKGVWWPSYFKIHFRTISTKLIRRRMVQGAGTDIMTQLDYRGKLVLAPMVRVGTLPMRLLALQYGADMVYSPETVDKRLIKSKRVVNDILGTVDFVSTDSGTLTLRIHPSEMDRLVVQLGTGDPDLAVQAARLVEKDVAGIDVNCGCPKRFSLVSSMGAALLSDPDRLIAILSKLVAEISLPITCKIRMLPASESQTAIERTIDLMKRIEKTGVKAIGVHCRFKDERPQDPGHWEIFEPIANAVQVPVIANGDIFSLSDVRKLQASSAIHSFMLARAPQYNVSVFRREGLLPIRTIMEEYARTAIQYDMPFHNAKYCLLLMWPSSMGKQYRETLAKTKTYKDLCHHLGLAEFYDDTIRKREKQTAILRQSNPIVTQETGELGSECPYIPETPDHAVVMRQSTSATTS</sequence>
<dbReference type="eggNOG" id="KOG2334">
    <property type="taxonomic scope" value="Eukaryota"/>
</dbReference>
<dbReference type="InterPro" id="IPR052582">
    <property type="entry name" value="tRNA-DUS-like"/>
</dbReference>
<keyword evidence="3" id="KW-0288">FMN</keyword>
<comment type="catalytic activity">
    <reaction evidence="7">
        <text>a 5,6-dihydrouridine in mRNA + NAD(+) = a uridine in mRNA + NADH + H(+)</text>
        <dbReference type="Rhea" id="RHEA:69851"/>
        <dbReference type="Rhea" id="RHEA-COMP:14658"/>
        <dbReference type="Rhea" id="RHEA-COMP:17789"/>
        <dbReference type="ChEBI" id="CHEBI:15378"/>
        <dbReference type="ChEBI" id="CHEBI:57540"/>
        <dbReference type="ChEBI" id="CHEBI:57945"/>
        <dbReference type="ChEBI" id="CHEBI:65315"/>
        <dbReference type="ChEBI" id="CHEBI:74443"/>
    </reaction>
    <physiologicalReaction direction="right-to-left" evidence="7">
        <dbReference type="Rhea" id="RHEA:69853"/>
    </physiologicalReaction>
</comment>
<dbReference type="SUPFAM" id="SSF51395">
    <property type="entry name" value="FMN-linked oxidoreductases"/>
    <property type="match status" value="1"/>
</dbReference>
<dbReference type="FunCoup" id="A0A0L0HE26">
    <property type="interactions" value="484"/>
</dbReference>
<dbReference type="PANTHER" id="PTHR45936:SF1">
    <property type="entry name" value="TRNA-DIHYDROURIDINE(20) SYNTHASE [NAD(P)+]-LIKE"/>
    <property type="match status" value="1"/>
</dbReference>
<evidence type="ECO:0000313" key="11">
    <source>
        <dbReference type="Proteomes" id="UP000053201"/>
    </source>
</evidence>
<evidence type="ECO:0000256" key="4">
    <source>
        <dbReference type="ARBA" id="ARBA00022664"/>
    </source>
</evidence>
<dbReference type="PROSITE" id="PS01136">
    <property type="entry name" value="UPF0034"/>
    <property type="match status" value="1"/>
</dbReference>
<comment type="cofactor">
    <cofactor evidence="1">
        <name>FMN</name>
        <dbReference type="ChEBI" id="CHEBI:58210"/>
    </cofactor>
</comment>
<dbReference type="GO" id="GO:0050660">
    <property type="term" value="F:flavin adenine dinucleotide binding"/>
    <property type="evidence" value="ECO:0007669"/>
    <property type="project" value="InterPro"/>
</dbReference>
<evidence type="ECO:0000256" key="6">
    <source>
        <dbReference type="ARBA" id="ARBA00023002"/>
    </source>
</evidence>
<evidence type="ECO:0000259" key="9">
    <source>
        <dbReference type="Pfam" id="PF01207"/>
    </source>
</evidence>
<evidence type="ECO:0000256" key="5">
    <source>
        <dbReference type="ARBA" id="ARBA00022694"/>
    </source>
</evidence>
<dbReference type="InterPro" id="IPR035587">
    <property type="entry name" value="DUS-like_FMN-bd"/>
</dbReference>
<accession>A0A0L0HE26</accession>
<evidence type="ECO:0000256" key="7">
    <source>
        <dbReference type="ARBA" id="ARBA00048342"/>
    </source>
</evidence>
<dbReference type="InterPro" id="IPR013785">
    <property type="entry name" value="Aldolase_TIM"/>
</dbReference>
<keyword evidence="6" id="KW-0560">Oxidoreductase</keyword>
<reference evidence="10 11" key="1">
    <citation type="submission" date="2009-08" db="EMBL/GenBank/DDBJ databases">
        <title>The Genome Sequence of Spizellomyces punctatus strain DAOM BR117.</title>
        <authorList>
            <consortium name="The Broad Institute Genome Sequencing Platform"/>
            <person name="Russ C."/>
            <person name="Cuomo C."/>
            <person name="Shea T."/>
            <person name="Young S.K."/>
            <person name="Zeng Q."/>
            <person name="Koehrsen M."/>
            <person name="Haas B."/>
            <person name="Borodovsky M."/>
            <person name="Guigo R."/>
            <person name="Alvarado L."/>
            <person name="Berlin A."/>
            <person name="Bochicchio J."/>
            <person name="Borenstein D."/>
            <person name="Chapman S."/>
            <person name="Chen Z."/>
            <person name="Engels R."/>
            <person name="Freedman E."/>
            <person name="Gellesch M."/>
            <person name="Goldberg J."/>
            <person name="Griggs A."/>
            <person name="Gujja S."/>
            <person name="Heiman D."/>
            <person name="Hepburn T."/>
            <person name="Howarth C."/>
            <person name="Jen D."/>
            <person name="Larson L."/>
            <person name="Lewis B."/>
            <person name="Mehta T."/>
            <person name="Park D."/>
            <person name="Pearson M."/>
            <person name="Roberts A."/>
            <person name="Saif S."/>
            <person name="Shenoy N."/>
            <person name="Sisk P."/>
            <person name="Stolte C."/>
            <person name="Sykes S."/>
            <person name="Thomson T."/>
            <person name="Walk T."/>
            <person name="White J."/>
            <person name="Yandava C."/>
            <person name="Burger G."/>
            <person name="Gray M.W."/>
            <person name="Holland P.W.H."/>
            <person name="King N."/>
            <person name="Lang F.B.F."/>
            <person name="Roger A.J."/>
            <person name="Ruiz-Trillo I."/>
            <person name="Lander E."/>
            <person name="Nusbaum C."/>
        </authorList>
    </citation>
    <scope>NUCLEOTIDE SEQUENCE [LARGE SCALE GENOMIC DNA]</scope>
    <source>
        <strain evidence="10 11">DAOM BR117</strain>
    </source>
</reference>
<name>A0A0L0HE26_SPIPD</name>
<dbReference type="GO" id="GO:0005737">
    <property type="term" value="C:cytoplasm"/>
    <property type="evidence" value="ECO:0007669"/>
    <property type="project" value="TreeGrafter"/>
</dbReference>
<keyword evidence="5" id="KW-0819">tRNA processing</keyword>
<dbReference type="GO" id="GO:0006397">
    <property type="term" value="P:mRNA processing"/>
    <property type="evidence" value="ECO:0007669"/>
    <property type="project" value="UniProtKB-KW"/>
</dbReference>
<dbReference type="OMA" id="DESYTMT"/>
<dbReference type="VEuPathDB" id="FungiDB:SPPG_05520"/>
<feature type="domain" description="DUS-like FMN-binding" evidence="9">
    <location>
        <begin position="48"/>
        <end position="290"/>
    </location>
</feature>
<keyword evidence="4" id="KW-0507">mRNA processing</keyword>
<gene>
    <name evidence="10" type="ORF">SPPG_05520</name>
</gene>
<dbReference type="CDD" id="cd02801">
    <property type="entry name" value="DUS_like_FMN"/>
    <property type="match status" value="1"/>
</dbReference>
<dbReference type="EMBL" id="KQ257458">
    <property type="protein sequence ID" value="KNC99266.1"/>
    <property type="molecule type" value="Genomic_DNA"/>
</dbReference>
<dbReference type="InterPro" id="IPR018517">
    <property type="entry name" value="tRNA_hU_synthase_CS"/>
</dbReference>
<dbReference type="InParanoid" id="A0A0L0HE26"/>
<proteinExistence type="predicted"/>
<dbReference type="Gene3D" id="3.20.20.70">
    <property type="entry name" value="Aldolase class I"/>
    <property type="match status" value="1"/>
</dbReference>
<evidence type="ECO:0000256" key="3">
    <source>
        <dbReference type="ARBA" id="ARBA00022643"/>
    </source>
</evidence>
<dbReference type="RefSeq" id="XP_016607306.1">
    <property type="nucleotide sequence ID" value="XM_016753728.1"/>
</dbReference>
<evidence type="ECO:0000256" key="8">
    <source>
        <dbReference type="ARBA" id="ARBA00049447"/>
    </source>
</evidence>
<comment type="catalytic activity">
    <reaction evidence="8">
        <text>a 5,6-dihydrouridine in mRNA + NADP(+) = a uridine in mRNA + NADPH + H(+)</text>
        <dbReference type="Rhea" id="RHEA:69855"/>
        <dbReference type="Rhea" id="RHEA-COMP:14658"/>
        <dbReference type="Rhea" id="RHEA-COMP:17789"/>
        <dbReference type="ChEBI" id="CHEBI:15378"/>
        <dbReference type="ChEBI" id="CHEBI:57783"/>
        <dbReference type="ChEBI" id="CHEBI:58349"/>
        <dbReference type="ChEBI" id="CHEBI:65315"/>
        <dbReference type="ChEBI" id="CHEBI:74443"/>
    </reaction>
    <physiologicalReaction direction="right-to-left" evidence="8">
        <dbReference type="Rhea" id="RHEA:69857"/>
    </physiologicalReaction>
</comment>
<evidence type="ECO:0000256" key="1">
    <source>
        <dbReference type="ARBA" id="ARBA00001917"/>
    </source>
</evidence>
<dbReference type="OrthoDB" id="10262250at2759"/>
<dbReference type="STRING" id="645134.A0A0L0HE26"/>
<keyword evidence="11" id="KW-1185">Reference proteome</keyword>
<evidence type="ECO:0000256" key="2">
    <source>
        <dbReference type="ARBA" id="ARBA00022630"/>
    </source>
</evidence>
<dbReference type="PANTHER" id="PTHR45936">
    <property type="entry name" value="TRNA-DIHYDROURIDINE(20) SYNTHASE [NAD(P)+]-LIKE"/>
    <property type="match status" value="1"/>
</dbReference>
<dbReference type="GO" id="GO:0017150">
    <property type="term" value="F:tRNA dihydrouridine synthase activity"/>
    <property type="evidence" value="ECO:0007669"/>
    <property type="project" value="InterPro"/>
</dbReference>
<dbReference type="AlphaFoldDB" id="A0A0L0HE26"/>
<protein>
    <recommendedName>
        <fullName evidence="9">DUS-like FMN-binding domain-containing protein</fullName>
    </recommendedName>
</protein>
<organism evidence="10 11">
    <name type="scientific">Spizellomyces punctatus (strain DAOM BR117)</name>
    <dbReference type="NCBI Taxonomy" id="645134"/>
    <lineage>
        <taxon>Eukaryota</taxon>
        <taxon>Fungi</taxon>
        <taxon>Fungi incertae sedis</taxon>
        <taxon>Chytridiomycota</taxon>
        <taxon>Chytridiomycota incertae sedis</taxon>
        <taxon>Chytridiomycetes</taxon>
        <taxon>Spizellomycetales</taxon>
        <taxon>Spizellomycetaceae</taxon>
        <taxon>Spizellomyces</taxon>
    </lineage>
</organism>
<keyword evidence="2" id="KW-0285">Flavoprotein</keyword>
<evidence type="ECO:0000313" key="10">
    <source>
        <dbReference type="EMBL" id="KNC99266.1"/>
    </source>
</evidence>
<dbReference type="GeneID" id="27688886"/>
<dbReference type="Proteomes" id="UP000053201">
    <property type="component" value="Unassembled WGS sequence"/>
</dbReference>
<dbReference type="Pfam" id="PF01207">
    <property type="entry name" value="Dus"/>
    <property type="match status" value="1"/>
</dbReference>